<gene>
    <name evidence="3" type="ORF">PENTCL1PPCAC_24210</name>
</gene>
<dbReference type="EMBL" id="BTSX01000005">
    <property type="protein sequence ID" value="GMT02036.1"/>
    <property type="molecule type" value="Genomic_DNA"/>
</dbReference>
<proteinExistence type="predicted"/>
<keyword evidence="1" id="KW-0175">Coiled coil</keyword>
<evidence type="ECO:0000313" key="3">
    <source>
        <dbReference type="EMBL" id="GMT02036.1"/>
    </source>
</evidence>
<feature type="non-terminal residue" evidence="3">
    <location>
        <position position="73"/>
    </location>
</feature>
<evidence type="ECO:0000256" key="1">
    <source>
        <dbReference type="SAM" id="Coils"/>
    </source>
</evidence>
<organism evidence="3 4">
    <name type="scientific">Pristionchus entomophagus</name>
    <dbReference type="NCBI Taxonomy" id="358040"/>
    <lineage>
        <taxon>Eukaryota</taxon>
        <taxon>Metazoa</taxon>
        <taxon>Ecdysozoa</taxon>
        <taxon>Nematoda</taxon>
        <taxon>Chromadorea</taxon>
        <taxon>Rhabditida</taxon>
        <taxon>Rhabditina</taxon>
        <taxon>Diplogasteromorpha</taxon>
        <taxon>Diplogasteroidea</taxon>
        <taxon>Neodiplogasteridae</taxon>
        <taxon>Pristionchus</taxon>
    </lineage>
</organism>
<feature type="region of interest" description="Disordered" evidence="2">
    <location>
        <begin position="46"/>
        <end position="73"/>
    </location>
</feature>
<evidence type="ECO:0000313" key="4">
    <source>
        <dbReference type="Proteomes" id="UP001432027"/>
    </source>
</evidence>
<feature type="non-terminal residue" evidence="3">
    <location>
        <position position="1"/>
    </location>
</feature>
<feature type="compositionally biased region" description="Pro residues" evidence="2">
    <location>
        <begin position="64"/>
        <end position="73"/>
    </location>
</feature>
<evidence type="ECO:0000256" key="2">
    <source>
        <dbReference type="SAM" id="MobiDB-lite"/>
    </source>
</evidence>
<comment type="caution">
    <text evidence="3">The sequence shown here is derived from an EMBL/GenBank/DDBJ whole genome shotgun (WGS) entry which is preliminary data.</text>
</comment>
<feature type="coiled-coil region" evidence="1">
    <location>
        <begin position="10"/>
        <end position="44"/>
    </location>
</feature>
<name>A0AAV5U579_9BILA</name>
<protein>
    <submittedName>
        <fullName evidence="3">Uncharacterized protein</fullName>
    </submittedName>
</protein>
<keyword evidence="4" id="KW-1185">Reference proteome</keyword>
<reference evidence="3" key="1">
    <citation type="submission" date="2023-10" db="EMBL/GenBank/DDBJ databases">
        <title>Genome assembly of Pristionchus species.</title>
        <authorList>
            <person name="Yoshida K."/>
            <person name="Sommer R.J."/>
        </authorList>
    </citation>
    <scope>NUCLEOTIDE SEQUENCE</scope>
    <source>
        <strain evidence="3">RS0144</strain>
    </source>
</reference>
<dbReference type="Proteomes" id="UP001432027">
    <property type="component" value="Unassembled WGS sequence"/>
</dbReference>
<dbReference type="AlphaFoldDB" id="A0AAV5U579"/>
<sequence>DSKYGIKGGFDVENNRADELEMKLADALRENEALEEAMAEMRQEHHDRFDELTGRLAQYQLQQPPQPQSPSPQ</sequence>
<accession>A0AAV5U579</accession>